<reference evidence="2 3" key="1">
    <citation type="journal article" date="2012" name="Proc. Natl. Acad. Sci. U.S.A.">
        <title>Antigenic diversity is generated by distinct evolutionary mechanisms in African trypanosome species.</title>
        <authorList>
            <person name="Jackson A.P."/>
            <person name="Berry A."/>
            <person name="Aslett M."/>
            <person name="Allison H.C."/>
            <person name="Burton P."/>
            <person name="Vavrova-Anderson J."/>
            <person name="Brown R."/>
            <person name="Browne H."/>
            <person name="Corton N."/>
            <person name="Hauser H."/>
            <person name="Gamble J."/>
            <person name="Gilderthorp R."/>
            <person name="Marcello L."/>
            <person name="McQuillan J."/>
            <person name="Otto T.D."/>
            <person name="Quail M.A."/>
            <person name="Sanders M.J."/>
            <person name="van Tonder A."/>
            <person name="Ginger M.L."/>
            <person name="Field M.C."/>
            <person name="Barry J.D."/>
            <person name="Hertz-Fowler C."/>
            <person name="Berriman M."/>
        </authorList>
    </citation>
    <scope>NUCLEOTIDE SEQUENCE</scope>
    <source>
        <strain evidence="2 3">Y486</strain>
    </source>
</reference>
<dbReference type="Proteomes" id="UP000009027">
    <property type="component" value="Unassembled WGS sequence"/>
</dbReference>
<evidence type="ECO:0000256" key="1">
    <source>
        <dbReference type="SAM" id="Phobius"/>
    </source>
</evidence>
<name>F9WVS7_TRYVY</name>
<keyword evidence="1" id="KW-0812">Transmembrane</keyword>
<keyword evidence="1" id="KW-1133">Transmembrane helix</keyword>
<keyword evidence="3" id="KW-1185">Reference proteome</keyword>
<dbReference type="EMBL" id="CAEX01008129">
    <property type="protein sequence ID" value="CCD21687.1"/>
    <property type="molecule type" value="Genomic_DNA"/>
</dbReference>
<protein>
    <submittedName>
        <fullName evidence="2">Uncharacterized protein</fullName>
    </submittedName>
</protein>
<sequence>MFLNSIGCICFEKNKTNVRSFFFHSLIPCCFMAVVRVIAQALLDDSQLFEPGVETSATTPVRKFIGVKPVLVKNCRGVTLGRAAVSFKAQATSTAANMIRASCCICFFFLGSF</sequence>
<organism evidence="2 3">
    <name type="scientific">Trypanosoma vivax (strain Y486)</name>
    <dbReference type="NCBI Taxonomy" id="1055687"/>
    <lineage>
        <taxon>Eukaryota</taxon>
        <taxon>Discoba</taxon>
        <taxon>Euglenozoa</taxon>
        <taxon>Kinetoplastea</taxon>
        <taxon>Metakinetoplastina</taxon>
        <taxon>Trypanosomatida</taxon>
        <taxon>Trypanosomatidae</taxon>
        <taxon>Trypanosoma</taxon>
        <taxon>Duttonella</taxon>
    </lineage>
</organism>
<evidence type="ECO:0000313" key="3">
    <source>
        <dbReference type="Proteomes" id="UP000009027"/>
    </source>
</evidence>
<accession>F9WVS7</accession>
<dbReference type="VEuPathDB" id="TriTrypDB:TvY486_0004100"/>
<keyword evidence="1" id="KW-0472">Membrane</keyword>
<dbReference type="AlphaFoldDB" id="F9WVS7"/>
<gene>
    <name evidence="2" type="ORF">TvY486_0004100</name>
</gene>
<feature type="transmembrane region" description="Helical" evidence="1">
    <location>
        <begin position="21"/>
        <end position="39"/>
    </location>
</feature>
<proteinExistence type="predicted"/>
<evidence type="ECO:0000313" key="2">
    <source>
        <dbReference type="EMBL" id="CCD21687.1"/>
    </source>
</evidence>